<reference evidence="2 3" key="1">
    <citation type="journal article" date="2015" name="Nature">
        <title>rRNA introns, odd ribosomes, and small enigmatic genomes across a large radiation of phyla.</title>
        <authorList>
            <person name="Brown C.T."/>
            <person name="Hug L.A."/>
            <person name="Thomas B.C."/>
            <person name="Sharon I."/>
            <person name="Castelle C.J."/>
            <person name="Singh A."/>
            <person name="Wilkins M.J."/>
            <person name="Williams K.H."/>
            <person name="Banfield J.F."/>
        </authorList>
    </citation>
    <scope>NUCLEOTIDE SEQUENCE [LARGE SCALE GENOMIC DNA]</scope>
</reference>
<sequence length="100" mass="11184">MGFLFDPVSNCKIFYPIPLSLALLVILLYLAGKSSFNSVVSRLGVTLIILGGALNILERVATGCVRDYLNFFGLFRFNLFDLLVTSGAFLLIYELWKTKK</sequence>
<dbReference type="Pfam" id="PF01252">
    <property type="entry name" value="Peptidase_A8"/>
    <property type="match status" value="1"/>
</dbReference>
<dbReference type="AlphaFoldDB" id="A0A0G1HMY1"/>
<evidence type="ECO:0000313" key="3">
    <source>
        <dbReference type="Proteomes" id="UP000033910"/>
    </source>
</evidence>
<accession>A0A0G1HMY1</accession>
<keyword evidence="2" id="KW-0449">Lipoprotein</keyword>
<proteinExistence type="predicted"/>
<keyword evidence="1" id="KW-0812">Transmembrane</keyword>
<feature type="transmembrane region" description="Helical" evidence="1">
    <location>
        <begin position="13"/>
        <end position="32"/>
    </location>
</feature>
<feature type="transmembrane region" description="Helical" evidence="1">
    <location>
        <begin position="77"/>
        <end position="96"/>
    </location>
</feature>
<organism evidence="2 3">
    <name type="scientific">candidate division WWE3 bacterium GW2011_GWB2_43_22</name>
    <dbReference type="NCBI Taxonomy" id="1619118"/>
    <lineage>
        <taxon>Bacteria</taxon>
        <taxon>Katanobacteria</taxon>
    </lineage>
</organism>
<name>A0A0G1HMY1_UNCKA</name>
<protein>
    <submittedName>
        <fullName evidence="2">Lipoprotein signal peptidase</fullName>
    </submittedName>
</protein>
<keyword evidence="1" id="KW-1133">Transmembrane helix</keyword>
<feature type="transmembrane region" description="Helical" evidence="1">
    <location>
        <begin position="39"/>
        <end position="57"/>
    </location>
</feature>
<dbReference type="InterPro" id="IPR001872">
    <property type="entry name" value="Peptidase_A8"/>
</dbReference>
<keyword evidence="1" id="KW-0472">Membrane</keyword>
<comment type="caution">
    <text evidence="2">The sequence shown here is derived from an EMBL/GenBank/DDBJ whole genome shotgun (WGS) entry which is preliminary data.</text>
</comment>
<dbReference type="GO" id="GO:0016020">
    <property type="term" value="C:membrane"/>
    <property type="evidence" value="ECO:0007669"/>
    <property type="project" value="InterPro"/>
</dbReference>
<dbReference type="Proteomes" id="UP000033910">
    <property type="component" value="Unassembled WGS sequence"/>
</dbReference>
<dbReference type="GO" id="GO:0006508">
    <property type="term" value="P:proteolysis"/>
    <property type="evidence" value="ECO:0007669"/>
    <property type="project" value="InterPro"/>
</dbReference>
<evidence type="ECO:0000313" key="2">
    <source>
        <dbReference type="EMBL" id="KKT12189.1"/>
    </source>
</evidence>
<dbReference type="GO" id="GO:0004190">
    <property type="term" value="F:aspartic-type endopeptidase activity"/>
    <property type="evidence" value="ECO:0007669"/>
    <property type="project" value="InterPro"/>
</dbReference>
<evidence type="ECO:0000256" key="1">
    <source>
        <dbReference type="SAM" id="Phobius"/>
    </source>
</evidence>
<dbReference type="EMBL" id="LCGF01000003">
    <property type="protein sequence ID" value="KKT12189.1"/>
    <property type="molecule type" value="Genomic_DNA"/>
</dbReference>
<gene>
    <name evidence="2" type="ORF">UV89_C0003G0003</name>
</gene>